<name>A0A1A9V362_GLOAU</name>
<keyword evidence="1" id="KW-0472">Membrane</keyword>
<reference evidence="2" key="1">
    <citation type="submission" date="2020-05" db="UniProtKB">
        <authorList>
            <consortium name="EnsemblMetazoa"/>
        </authorList>
    </citation>
    <scope>IDENTIFICATION</scope>
    <source>
        <strain evidence="2">TTRI</strain>
    </source>
</reference>
<organism evidence="2 3">
    <name type="scientific">Glossina austeni</name>
    <name type="common">Savannah tsetse fly</name>
    <dbReference type="NCBI Taxonomy" id="7395"/>
    <lineage>
        <taxon>Eukaryota</taxon>
        <taxon>Metazoa</taxon>
        <taxon>Ecdysozoa</taxon>
        <taxon>Arthropoda</taxon>
        <taxon>Hexapoda</taxon>
        <taxon>Insecta</taxon>
        <taxon>Pterygota</taxon>
        <taxon>Neoptera</taxon>
        <taxon>Endopterygota</taxon>
        <taxon>Diptera</taxon>
        <taxon>Brachycera</taxon>
        <taxon>Muscomorpha</taxon>
        <taxon>Hippoboscoidea</taxon>
        <taxon>Glossinidae</taxon>
        <taxon>Glossina</taxon>
    </lineage>
</organism>
<feature type="transmembrane region" description="Helical" evidence="1">
    <location>
        <begin position="20"/>
        <end position="39"/>
    </location>
</feature>
<keyword evidence="3" id="KW-1185">Reference proteome</keyword>
<evidence type="ECO:0000313" key="3">
    <source>
        <dbReference type="Proteomes" id="UP000078200"/>
    </source>
</evidence>
<evidence type="ECO:0000256" key="1">
    <source>
        <dbReference type="SAM" id="Phobius"/>
    </source>
</evidence>
<sequence length="122" mass="14232">MGDMYFSLAQTQPNQGKLTIYFYHGMAWHGMAWYGMVWYGMVWHGNARHCIHALMYYNMLQNSESNINALLLNEYDEMHAQQHIYLQQMPKRDSIILVKMNAELKSSVQTLLILNGNGKLDT</sequence>
<dbReference type="AlphaFoldDB" id="A0A1A9V362"/>
<protein>
    <submittedName>
        <fullName evidence="2">Uncharacterized protein</fullName>
    </submittedName>
</protein>
<dbReference type="VEuPathDB" id="VectorBase:GAUT024241"/>
<keyword evidence="1" id="KW-0812">Transmembrane</keyword>
<dbReference type="Proteomes" id="UP000078200">
    <property type="component" value="Unassembled WGS sequence"/>
</dbReference>
<keyword evidence="1" id="KW-1133">Transmembrane helix</keyword>
<dbReference type="EnsemblMetazoa" id="GAUT024241-RA">
    <property type="protein sequence ID" value="GAUT024241-PA"/>
    <property type="gene ID" value="GAUT024241"/>
</dbReference>
<accession>A0A1A9V362</accession>
<evidence type="ECO:0000313" key="2">
    <source>
        <dbReference type="EnsemblMetazoa" id="GAUT024241-PA"/>
    </source>
</evidence>
<proteinExistence type="predicted"/>